<evidence type="ECO:0000313" key="2">
    <source>
        <dbReference type="EMBL" id="RUO16105.1"/>
    </source>
</evidence>
<name>A0A3S9QH93_MORCA</name>
<reference evidence="3 4" key="1">
    <citation type="submission" date="2018-12" db="EMBL/GenBank/DDBJ databases">
        <title>Persistence of Moraxella catarrhalis in Chronic Obstructive Pulmonary Disease and Regulation of the Hag/MID Adhesin.</title>
        <authorList>
            <person name="Murphy T."/>
            <person name="Zhao X."/>
            <person name="Vyas G."/>
            <person name="Aluvathingal J."/>
            <person name="Nadendla S."/>
            <person name="Tallon L."/>
            <person name="Tettelin H."/>
        </authorList>
    </citation>
    <scope>NUCLEOTIDE SEQUENCE [LARGE SCALE GENOMIC DNA]</scope>
    <source>
        <strain evidence="2 3">173P27B1</strain>
        <strain evidence="1 4">46P58B1</strain>
    </source>
</reference>
<organism evidence="1 4">
    <name type="scientific">Moraxella catarrhalis</name>
    <name type="common">Branhamella catarrhalis</name>
    <dbReference type="NCBI Taxonomy" id="480"/>
    <lineage>
        <taxon>Bacteria</taxon>
        <taxon>Pseudomonadati</taxon>
        <taxon>Pseudomonadota</taxon>
        <taxon>Gammaproteobacteria</taxon>
        <taxon>Moraxellales</taxon>
        <taxon>Moraxellaceae</taxon>
        <taxon>Moraxella</taxon>
    </lineage>
</organism>
<keyword evidence="3" id="KW-1185">Reference proteome</keyword>
<accession>A0A3S9QH93</accession>
<dbReference type="EMBL" id="CP034662">
    <property type="protein sequence ID" value="AZQ94084.1"/>
    <property type="molecule type" value="Genomic_DNA"/>
</dbReference>
<dbReference type="Proteomes" id="UP000268436">
    <property type="component" value="Unassembled WGS sequence"/>
</dbReference>
<evidence type="ECO:0000313" key="3">
    <source>
        <dbReference type="Proteomes" id="UP000268436"/>
    </source>
</evidence>
<dbReference type="Proteomes" id="UP000280228">
    <property type="component" value="Chromosome"/>
</dbReference>
<gene>
    <name evidence="1" type="ORF">EJK53_0126</name>
    <name evidence="2" type="ORF">EJK54_0929</name>
</gene>
<dbReference type="AlphaFoldDB" id="A0A3S9QH93"/>
<evidence type="ECO:0000313" key="1">
    <source>
        <dbReference type="EMBL" id="AZQ94084.1"/>
    </source>
</evidence>
<sequence length="42" mass="4687">MVTTYTCSKLATMMVDFIICQPYQADKSLGICPKLCYGMMVS</sequence>
<proteinExistence type="predicted"/>
<protein>
    <submittedName>
        <fullName evidence="1">Uncharacterized protein</fullName>
    </submittedName>
</protein>
<dbReference type="EMBL" id="RYER01000018">
    <property type="protein sequence ID" value="RUO16105.1"/>
    <property type="molecule type" value="Genomic_DNA"/>
</dbReference>
<evidence type="ECO:0000313" key="4">
    <source>
        <dbReference type="Proteomes" id="UP000280228"/>
    </source>
</evidence>